<dbReference type="RefSeq" id="WP_069633749.1">
    <property type="nucleotide sequence ID" value="NZ_JXKZ01000001.1"/>
</dbReference>
<protein>
    <submittedName>
        <fullName evidence="1">Uncharacterized protein</fullName>
    </submittedName>
</protein>
<dbReference type="EMBL" id="MIKB01000001">
    <property type="protein sequence ID" value="OEG19409.1"/>
    <property type="molecule type" value="Genomic_DNA"/>
</dbReference>
<evidence type="ECO:0000313" key="1">
    <source>
        <dbReference type="EMBL" id="OEG19409.1"/>
    </source>
</evidence>
<evidence type="ECO:0000313" key="2">
    <source>
        <dbReference type="Proteomes" id="UP000094764"/>
    </source>
</evidence>
<proteinExistence type="predicted"/>
<organism evidence="1 2">
    <name type="scientific">Enterococcus quebecensis</name>
    <dbReference type="NCBI Taxonomy" id="903983"/>
    <lineage>
        <taxon>Bacteria</taxon>
        <taxon>Bacillati</taxon>
        <taxon>Bacillota</taxon>
        <taxon>Bacilli</taxon>
        <taxon>Lactobacillales</taxon>
        <taxon>Enterococcaceae</taxon>
        <taxon>Enterococcus</taxon>
    </lineage>
</organism>
<reference evidence="2" key="1">
    <citation type="submission" date="2016-09" db="EMBL/GenBank/DDBJ databases">
        <authorList>
            <person name="Gulvik C.A."/>
        </authorList>
    </citation>
    <scope>NUCLEOTIDE SEQUENCE [LARGE SCALE GENOMIC DNA]</scope>
    <source>
        <strain evidence="2">LMG 26306</strain>
    </source>
</reference>
<comment type="caution">
    <text evidence="1">The sequence shown here is derived from an EMBL/GenBank/DDBJ whole genome shotgun (WGS) entry which is preliminary data.</text>
</comment>
<dbReference type="Proteomes" id="UP000094764">
    <property type="component" value="Unassembled WGS sequence"/>
</dbReference>
<gene>
    <name evidence="1" type="ORF">BCR23_01600</name>
</gene>
<dbReference type="AlphaFoldDB" id="A0A1E5H383"/>
<sequence>MIKSQFFDNFPKMSQYEKGIDSYFSSVAQNSTTFYHPKTTNTAINYLEKVYRLYKVHDFNKKFPDGLEKSSKIGYNKEC</sequence>
<keyword evidence="2" id="KW-1185">Reference proteome</keyword>
<accession>A0A1E5H383</accession>
<name>A0A1E5H383_9ENTE</name>
<dbReference type="OrthoDB" id="9977467at2"/>